<dbReference type="CDD" id="cd02440">
    <property type="entry name" value="AdoMet_MTases"/>
    <property type="match status" value="1"/>
</dbReference>
<dbReference type="AlphaFoldDB" id="A0A1F7JD35"/>
<evidence type="ECO:0000256" key="2">
    <source>
        <dbReference type="ARBA" id="ARBA00022679"/>
    </source>
</evidence>
<protein>
    <recommendedName>
        <fullName evidence="3">Methyltransferase domain-containing protein</fullName>
    </recommendedName>
</protein>
<feature type="domain" description="Methyltransferase" evidence="3">
    <location>
        <begin position="48"/>
        <end position="134"/>
    </location>
</feature>
<dbReference type="Proteomes" id="UP000177418">
    <property type="component" value="Unassembled WGS sequence"/>
</dbReference>
<dbReference type="Pfam" id="PF13649">
    <property type="entry name" value="Methyltransf_25"/>
    <property type="match status" value="1"/>
</dbReference>
<dbReference type="InterPro" id="IPR041698">
    <property type="entry name" value="Methyltransf_25"/>
</dbReference>
<evidence type="ECO:0000256" key="1">
    <source>
        <dbReference type="ARBA" id="ARBA00022603"/>
    </source>
</evidence>
<gene>
    <name evidence="4" type="ORF">A3H78_04880</name>
</gene>
<evidence type="ECO:0000313" key="5">
    <source>
        <dbReference type="Proteomes" id="UP000177418"/>
    </source>
</evidence>
<dbReference type="GO" id="GO:0008168">
    <property type="term" value="F:methyltransferase activity"/>
    <property type="evidence" value="ECO:0007669"/>
    <property type="project" value="UniProtKB-KW"/>
</dbReference>
<dbReference type="SUPFAM" id="SSF53335">
    <property type="entry name" value="S-adenosyl-L-methionine-dependent methyltransferases"/>
    <property type="match status" value="1"/>
</dbReference>
<organism evidence="4 5">
    <name type="scientific">Candidatus Roizmanbacteria bacterium RIFCSPLOWO2_02_FULL_36_11</name>
    <dbReference type="NCBI Taxonomy" id="1802071"/>
    <lineage>
        <taxon>Bacteria</taxon>
        <taxon>Candidatus Roizmaniibacteriota</taxon>
    </lineage>
</organism>
<sequence length="234" mass="27067">MSKNPFDHDMTLNGGYLYTHTKGLSSRIANQTLTEYTISKLQIKDKKVIDIGCGDGIYTKTLYERCKPKLMIGTDISRNAIIYAQKKYCKKNKLEFYYHDIYSLEDKFKNFDLAIIRGVLHHIDQPERAIAVIAKIASEILIIEPNGYNPLLKVIEKTSSYHRQHGEKSYAPYLLNRWVKNNNYRILKKDFIGLVPFFAPDWIAKLTKKMQPLIENIPIISKLCCAVYCIHGTK</sequence>
<name>A0A1F7JD35_9BACT</name>
<proteinExistence type="predicted"/>
<keyword evidence="1" id="KW-0489">Methyltransferase</keyword>
<keyword evidence="2" id="KW-0808">Transferase</keyword>
<dbReference type="PANTHER" id="PTHR43861">
    <property type="entry name" value="TRANS-ACONITATE 2-METHYLTRANSFERASE-RELATED"/>
    <property type="match status" value="1"/>
</dbReference>
<dbReference type="Gene3D" id="3.40.50.150">
    <property type="entry name" value="Vaccinia Virus protein VP39"/>
    <property type="match status" value="1"/>
</dbReference>
<comment type="caution">
    <text evidence="4">The sequence shown here is derived from an EMBL/GenBank/DDBJ whole genome shotgun (WGS) entry which is preliminary data.</text>
</comment>
<dbReference type="EMBL" id="MGAV01000018">
    <property type="protein sequence ID" value="OGK53530.1"/>
    <property type="molecule type" value="Genomic_DNA"/>
</dbReference>
<reference evidence="4 5" key="1">
    <citation type="journal article" date="2016" name="Nat. Commun.">
        <title>Thousands of microbial genomes shed light on interconnected biogeochemical processes in an aquifer system.</title>
        <authorList>
            <person name="Anantharaman K."/>
            <person name="Brown C.T."/>
            <person name="Hug L.A."/>
            <person name="Sharon I."/>
            <person name="Castelle C.J."/>
            <person name="Probst A.J."/>
            <person name="Thomas B.C."/>
            <person name="Singh A."/>
            <person name="Wilkins M.J."/>
            <person name="Karaoz U."/>
            <person name="Brodie E.L."/>
            <person name="Williams K.H."/>
            <person name="Hubbard S.S."/>
            <person name="Banfield J.F."/>
        </authorList>
    </citation>
    <scope>NUCLEOTIDE SEQUENCE [LARGE SCALE GENOMIC DNA]</scope>
</reference>
<dbReference type="GO" id="GO:0032259">
    <property type="term" value="P:methylation"/>
    <property type="evidence" value="ECO:0007669"/>
    <property type="project" value="UniProtKB-KW"/>
</dbReference>
<dbReference type="InterPro" id="IPR029063">
    <property type="entry name" value="SAM-dependent_MTases_sf"/>
</dbReference>
<evidence type="ECO:0000259" key="3">
    <source>
        <dbReference type="Pfam" id="PF13649"/>
    </source>
</evidence>
<accession>A0A1F7JD35</accession>
<evidence type="ECO:0000313" key="4">
    <source>
        <dbReference type="EMBL" id="OGK53530.1"/>
    </source>
</evidence>
<dbReference type="PANTHER" id="PTHR43861:SF1">
    <property type="entry name" value="TRANS-ACONITATE 2-METHYLTRANSFERASE"/>
    <property type="match status" value="1"/>
</dbReference>